<dbReference type="InterPro" id="IPR000740">
    <property type="entry name" value="GrpE"/>
</dbReference>
<keyword evidence="6" id="KW-1185">Reference proteome</keyword>
<dbReference type="EMBL" id="JAWDEY010000031">
    <property type="protein sequence ID" value="KAK6588693.1"/>
    <property type="molecule type" value="Genomic_DNA"/>
</dbReference>
<dbReference type="PANTHER" id="PTHR21237">
    <property type="entry name" value="GRPE PROTEIN"/>
    <property type="match status" value="1"/>
</dbReference>
<comment type="similarity">
    <text evidence="1 3">Belongs to the GrpE family.</text>
</comment>
<dbReference type="InterPro" id="IPR009012">
    <property type="entry name" value="GrpE_head"/>
</dbReference>
<keyword evidence="4" id="KW-0175">Coiled coil</keyword>
<evidence type="ECO:0000313" key="6">
    <source>
        <dbReference type="Proteomes" id="UP001311799"/>
    </source>
</evidence>
<accession>A0AAV9XVR5</accession>
<dbReference type="GO" id="GO:0051082">
    <property type="term" value="F:unfolded protein binding"/>
    <property type="evidence" value="ECO:0007669"/>
    <property type="project" value="TreeGrafter"/>
</dbReference>
<dbReference type="Gene3D" id="2.30.22.10">
    <property type="entry name" value="Head domain of nucleotide exchange factor GrpE"/>
    <property type="match status" value="1"/>
</dbReference>
<dbReference type="SUPFAM" id="SSF58014">
    <property type="entry name" value="Coiled-coil domain of nucleotide exchange factor GrpE"/>
    <property type="match status" value="1"/>
</dbReference>
<comment type="caution">
    <text evidence="5">The sequence shown here is derived from an EMBL/GenBank/DDBJ whole genome shotgun (WGS) entry which is preliminary data.</text>
</comment>
<organism evidence="5 6">
    <name type="scientific">Cryptosporidium xiaoi</name>
    <dbReference type="NCBI Taxonomy" id="659607"/>
    <lineage>
        <taxon>Eukaryota</taxon>
        <taxon>Sar</taxon>
        <taxon>Alveolata</taxon>
        <taxon>Apicomplexa</taxon>
        <taxon>Conoidasida</taxon>
        <taxon>Coccidia</taxon>
        <taxon>Eucoccidiorida</taxon>
        <taxon>Eimeriorina</taxon>
        <taxon>Cryptosporidiidae</taxon>
        <taxon>Cryptosporidium</taxon>
    </lineage>
</organism>
<dbReference type="InterPro" id="IPR013805">
    <property type="entry name" value="GrpE_CC"/>
</dbReference>
<dbReference type="HAMAP" id="MF_01151">
    <property type="entry name" value="GrpE"/>
    <property type="match status" value="1"/>
</dbReference>
<proteinExistence type="inferred from homology"/>
<evidence type="ECO:0000256" key="4">
    <source>
        <dbReference type="SAM" id="Coils"/>
    </source>
</evidence>
<evidence type="ECO:0000256" key="3">
    <source>
        <dbReference type="RuleBase" id="RU004478"/>
    </source>
</evidence>
<dbReference type="GO" id="GO:0042803">
    <property type="term" value="F:protein homodimerization activity"/>
    <property type="evidence" value="ECO:0007669"/>
    <property type="project" value="InterPro"/>
</dbReference>
<dbReference type="AlphaFoldDB" id="A0AAV9XVR5"/>
<dbReference type="GO" id="GO:0051087">
    <property type="term" value="F:protein-folding chaperone binding"/>
    <property type="evidence" value="ECO:0007669"/>
    <property type="project" value="InterPro"/>
</dbReference>
<evidence type="ECO:0000256" key="2">
    <source>
        <dbReference type="ARBA" id="ARBA00023186"/>
    </source>
</evidence>
<sequence>MVLAREYPVFRGITHSFLLPVGEKVLLRNLASKGASYHFLLRNIFFIKSKYKNRVNYYSGKEFQNGISDSEDSENKFSKISLLQERINVLEDDVEKYINQVEECKGKYIRSLAENENLRQRHKKDVESAKLYAISNFAKGLLEVADNLSKALSLIEIDKIDKNSQLASLYNGISITSLTLNKVLEANGVVKFSSLGKQFNPKEHEAIFEVIDSSRPRGLICEELQPGYRIKDRVLRAAKVATVKNK</sequence>
<dbReference type="PRINTS" id="PR00773">
    <property type="entry name" value="GRPEPROTEIN"/>
</dbReference>
<dbReference type="GO" id="GO:0000774">
    <property type="term" value="F:adenyl-nucleotide exchange factor activity"/>
    <property type="evidence" value="ECO:0007669"/>
    <property type="project" value="InterPro"/>
</dbReference>
<feature type="coiled-coil region" evidence="4">
    <location>
        <begin position="80"/>
        <end position="107"/>
    </location>
</feature>
<dbReference type="CDD" id="cd00446">
    <property type="entry name" value="GrpE"/>
    <property type="match status" value="1"/>
</dbReference>
<name>A0AAV9XVR5_9CRYT</name>
<dbReference type="PANTHER" id="PTHR21237:SF23">
    <property type="entry name" value="GRPE PROTEIN HOMOLOG, MITOCHONDRIAL"/>
    <property type="match status" value="1"/>
</dbReference>
<keyword evidence="2" id="KW-0143">Chaperone</keyword>
<reference evidence="5 6" key="1">
    <citation type="submission" date="2023-10" db="EMBL/GenBank/DDBJ databases">
        <title>Comparative genomics analysis reveals potential genetic determinants of host preference in Cryptosporidium xiaoi.</title>
        <authorList>
            <person name="Xiao L."/>
            <person name="Li J."/>
        </authorList>
    </citation>
    <scope>NUCLEOTIDE SEQUENCE [LARGE SCALE GENOMIC DNA]</scope>
    <source>
        <strain evidence="5 6">52996</strain>
    </source>
</reference>
<dbReference type="Gene3D" id="3.90.20.20">
    <property type="match status" value="1"/>
</dbReference>
<evidence type="ECO:0000256" key="1">
    <source>
        <dbReference type="ARBA" id="ARBA00009054"/>
    </source>
</evidence>
<dbReference type="Pfam" id="PF01025">
    <property type="entry name" value="GrpE"/>
    <property type="match status" value="1"/>
</dbReference>
<gene>
    <name evidence="5" type="ORF">RS030_3387</name>
</gene>
<dbReference type="SUPFAM" id="SSF51064">
    <property type="entry name" value="Head domain of nucleotide exchange factor GrpE"/>
    <property type="match status" value="1"/>
</dbReference>
<dbReference type="GO" id="GO:0001405">
    <property type="term" value="C:PAM complex, Tim23 associated import motor"/>
    <property type="evidence" value="ECO:0007669"/>
    <property type="project" value="TreeGrafter"/>
</dbReference>
<dbReference type="Proteomes" id="UP001311799">
    <property type="component" value="Unassembled WGS sequence"/>
</dbReference>
<protein>
    <submittedName>
        <fullName evidence="5">Co-chaperone</fullName>
    </submittedName>
</protein>
<dbReference type="GO" id="GO:0030150">
    <property type="term" value="P:protein import into mitochondrial matrix"/>
    <property type="evidence" value="ECO:0007669"/>
    <property type="project" value="TreeGrafter"/>
</dbReference>
<dbReference type="GO" id="GO:0006457">
    <property type="term" value="P:protein folding"/>
    <property type="evidence" value="ECO:0007669"/>
    <property type="project" value="InterPro"/>
</dbReference>
<evidence type="ECO:0000313" key="5">
    <source>
        <dbReference type="EMBL" id="KAK6588693.1"/>
    </source>
</evidence>